<reference evidence="3" key="1">
    <citation type="journal article" date="2019" name="Int. J. Syst. Evol. Microbiol.">
        <title>The Global Catalogue of Microorganisms (GCM) 10K type strain sequencing project: providing services to taxonomists for standard genome sequencing and annotation.</title>
        <authorList>
            <consortium name="The Broad Institute Genomics Platform"/>
            <consortium name="The Broad Institute Genome Sequencing Center for Infectious Disease"/>
            <person name="Wu L."/>
            <person name="Ma J."/>
        </authorList>
    </citation>
    <scope>NUCLEOTIDE SEQUENCE [LARGE SCALE GENOMIC DNA]</scope>
    <source>
        <strain evidence="3">JCM 3369</strain>
    </source>
</reference>
<dbReference type="PANTHER" id="PTHR42791:SF1">
    <property type="entry name" value="N-ACETYLTRANSFERASE DOMAIN-CONTAINING PROTEIN"/>
    <property type="match status" value="1"/>
</dbReference>
<dbReference type="InterPro" id="IPR000182">
    <property type="entry name" value="GNAT_dom"/>
</dbReference>
<dbReference type="Proteomes" id="UP001596380">
    <property type="component" value="Unassembled WGS sequence"/>
</dbReference>
<dbReference type="PANTHER" id="PTHR42791">
    <property type="entry name" value="GNAT FAMILY ACETYLTRANSFERASE"/>
    <property type="match status" value="1"/>
</dbReference>
<dbReference type="InterPro" id="IPR016181">
    <property type="entry name" value="Acyl_CoA_acyltransferase"/>
</dbReference>
<proteinExistence type="predicted"/>
<protein>
    <submittedName>
        <fullName evidence="2">GNAT family N-acetyltransferase</fullName>
        <ecNumber evidence="2">2.3.-.-</ecNumber>
    </submittedName>
</protein>
<dbReference type="EMBL" id="JBHSXS010000027">
    <property type="protein sequence ID" value="MFC6884443.1"/>
    <property type="molecule type" value="Genomic_DNA"/>
</dbReference>
<gene>
    <name evidence="2" type="ORF">ACFQKB_32115</name>
</gene>
<dbReference type="RefSeq" id="WP_160825956.1">
    <property type="nucleotide sequence ID" value="NZ_JBHSXE010000001.1"/>
</dbReference>
<evidence type="ECO:0000313" key="3">
    <source>
        <dbReference type="Proteomes" id="UP001596380"/>
    </source>
</evidence>
<organism evidence="2 3">
    <name type="scientific">Actinomadura yumaensis</name>
    <dbReference type="NCBI Taxonomy" id="111807"/>
    <lineage>
        <taxon>Bacteria</taxon>
        <taxon>Bacillati</taxon>
        <taxon>Actinomycetota</taxon>
        <taxon>Actinomycetes</taxon>
        <taxon>Streptosporangiales</taxon>
        <taxon>Thermomonosporaceae</taxon>
        <taxon>Actinomadura</taxon>
    </lineage>
</organism>
<dbReference type="GO" id="GO:0016746">
    <property type="term" value="F:acyltransferase activity"/>
    <property type="evidence" value="ECO:0007669"/>
    <property type="project" value="UniProtKB-KW"/>
</dbReference>
<accession>A0ABW2CTQ4</accession>
<keyword evidence="3" id="KW-1185">Reference proteome</keyword>
<dbReference type="PROSITE" id="PS51186">
    <property type="entry name" value="GNAT"/>
    <property type="match status" value="1"/>
</dbReference>
<dbReference type="SUPFAM" id="SSF55729">
    <property type="entry name" value="Acyl-CoA N-acyltransferases (Nat)"/>
    <property type="match status" value="1"/>
</dbReference>
<evidence type="ECO:0000313" key="2">
    <source>
        <dbReference type="EMBL" id="MFC6884443.1"/>
    </source>
</evidence>
<evidence type="ECO:0000259" key="1">
    <source>
        <dbReference type="PROSITE" id="PS51186"/>
    </source>
</evidence>
<feature type="domain" description="N-acetyltransferase" evidence="1">
    <location>
        <begin position="6"/>
        <end position="203"/>
    </location>
</feature>
<sequence length="206" mass="22149">MIENDSAVRLATPDDLPAIADTLAAAFHDYPWMRWTVAADGHTNRVRCLQLYFTERIGLPYGRVWVAESPGAPDGIAAVAVWTTPATRVPAELFTAPELDAYYGDRAAHAVAAEQAVAPYRPSAPSWFLATIGVRPEHQGRGLGAAVLRPGLAEADAEGSAAYLETADERNVRFYAHHGFEVTGEADVPDGGPHAWCMTRRPAPTG</sequence>
<dbReference type="InterPro" id="IPR052523">
    <property type="entry name" value="Trichothecene_AcTrans"/>
</dbReference>
<name>A0ABW2CTQ4_9ACTN</name>
<keyword evidence="2" id="KW-0012">Acyltransferase</keyword>
<dbReference type="Pfam" id="PF00583">
    <property type="entry name" value="Acetyltransf_1"/>
    <property type="match status" value="1"/>
</dbReference>
<dbReference type="CDD" id="cd04301">
    <property type="entry name" value="NAT_SF"/>
    <property type="match status" value="1"/>
</dbReference>
<comment type="caution">
    <text evidence="2">The sequence shown here is derived from an EMBL/GenBank/DDBJ whole genome shotgun (WGS) entry which is preliminary data.</text>
</comment>
<keyword evidence="2" id="KW-0808">Transferase</keyword>
<dbReference type="Gene3D" id="3.40.630.30">
    <property type="match status" value="1"/>
</dbReference>
<dbReference type="EC" id="2.3.-.-" evidence="2"/>